<keyword evidence="3" id="KW-1185">Reference proteome</keyword>
<protein>
    <submittedName>
        <fullName evidence="2">Uncharacterized protein</fullName>
    </submittedName>
</protein>
<sequence>MKNTSRYKTRLSQVVIAGVISGFGVYANANDFTIVSSGTQGQFTLSNGSGYSTSAQVDATGTVGTINNIPLTDNFGIPNFAFTLGNSVGATNKTHTFKVGVSISEVGTNRRLEAYIATLNLTVNGTTVTGDIPVQNLTVLARAGSLNATTTLNNTNANGPYAISGGGISFSGSNLVNGLLPDSLFTNILGEFNTGGNTYDYSIVIEETTGAPKARFGIDTGAFTSFTAATPPNTVFDLNGNQLEANFGAGSYRVNGRFTTAAAGSGAGGGDAPPGQVATETVESTGTTAAAANNAIVNGTAEEAQSALNTAASSLETLATAVTNGGTLSTEQQAAVQANVQTVFSNVVTLIGKVQNDPVKLAAAVTTLNRTLTAMKNASVPATAAIVSNVVTAGRASASAAALANSGISAENATDAQIAAALGSNGPALEATLRQSIQIPPTSVQTPQQKQTAISTSTQQRGAPNTNITSSAVPPLAVVTVPTAGCTDPAPIWAGGFNIGGSACGLKTPVELPLADDRVGGVLAVVAEGTATIKADEVSGVLTIQLPGEAYAGYTTASRAVPASVPTGIRILRNGTASIINAGYAMELAPVPVDTVGFALAVTQAGYSDLTFSSDDGAYRIDFGNGQRFAGVFAYDNLSGKTLDFNCGGTTIVEPTIAPTAPGYSFGINCANGVQQRMVPYMDNTSFFASLETAKIPYSVDRNTGIITSEGNGRFKPSFFVSTRTAAETAFHTGNKDANGIAFQAIDVNGDGRIDFKVIGDNGTQVLYGVN</sequence>
<gene>
    <name evidence="2" type="ORF">PHACT_15905</name>
</gene>
<feature type="region of interest" description="Disordered" evidence="1">
    <location>
        <begin position="440"/>
        <end position="469"/>
    </location>
</feature>
<dbReference type="AlphaFoldDB" id="A0A1E8CF60"/>
<evidence type="ECO:0000313" key="2">
    <source>
        <dbReference type="EMBL" id="OFE10982.1"/>
    </source>
</evidence>
<dbReference type="Proteomes" id="UP000175669">
    <property type="component" value="Unassembled WGS sequence"/>
</dbReference>
<reference evidence="3" key="1">
    <citation type="submission" date="2016-07" db="EMBL/GenBank/DDBJ databases">
        <authorList>
            <person name="Florea S."/>
            <person name="Webb J.S."/>
            <person name="Jaromczyk J."/>
            <person name="Schardl C.L."/>
        </authorList>
    </citation>
    <scope>NUCLEOTIDE SEQUENCE [LARGE SCALE GENOMIC DNA]</scope>
    <source>
        <strain evidence="3">KCTC 42131</strain>
    </source>
</reference>
<evidence type="ECO:0000256" key="1">
    <source>
        <dbReference type="SAM" id="MobiDB-lite"/>
    </source>
</evidence>
<name>A0A1E8CF60_9GAMM</name>
<organism evidence="2 3">
    <name type="scientific">Pseudohongiella acticola</name>
    <dbReference type="NCBI Taxonomy" id="1524254"/>
    <lineage>
        <taxon>Bacteria</taxon>
        <taxon>Pseudomonadati</taxon>
        <taxon>Pseudomonadota</taxon>
        <taxon>Gammaproteobacteria</taxon>
        <taxon>Pseudomonadales</taxon>
        <taxon>Pseudohongiellaceae</taxon>
        <taxon>Pseudohongiella</taxon>
    </lineage>
</organism>
<proteinExistence type="predicted"/>
<comment type="caution">
    <text evidence="2">The sequence shown here is derived from an EMBL/GenBank/DDBJ whole genome shotgun (WGS) entry which is preliminary data.</text>
</comment>
<dbReference type="RefSeq" id="WP_070119275.1">
    <property type="nucleotide sequence ID" value="NZ_MASR01000008.1"/>
</dbReference>
<accession>A0A1E8CF60</accession>
<dbReference type="STRING" id="1524254.PHACT_15905"/>
<evidence type="ECO:0000313" key="3">
    <source>
        <dbReference type="Proteomes" id="UP000175669"/>
    </source>
</evidence>
<dbReference type="EMBL" id="MASR01000008">
    <property type="protein sequence ID" value="OFE10982.1"/>
    <property type="molecule type" value="Genomic_DNA"/>
</dbReference>